<dbReference type="Proteomes" id="UP001139410">
    <property type="component" value="Unassembled WGS sequence"/>
</dbReference>
<keyword evidence="4 5" id="KW-0472">Membrane</keyword>
<feature type="transmembrane region" description="Helical" evidence="5">
    <location>
        <begin position="324"/>
        <end position="345"/>
    </location>
</feature>
<dbReference type="InterPro" id="IPR002645">
    <property type="entry name" value="STAS_dom"/>
</dbReference>
<feature type="transmembrane region" description="Helical" evidence="5">
    <location>
        <begin position="178"/>
        <end position="196"/>
    </location>
</feature>
<dbReference type="GO" id="GO:0016020">
    <property type="term" value="C:membrane"/>
    <property type="evidence" value="ECO:0007669"/>
    <property type="project" value="UniProtKB-SubCell"/>
</dbReference>
<evidence type="ECO:0000256" key="3">
    <source>
        <dbReference type="ARBA" id="ARBA00022989"/>
    </source>
</evidence>
<dbReference type="RefSeq" id="WP_235068469.1">
    <property type="nucleotide sequence ID" value="NZ_JAKFGM010000003.1"/>
</dbReference>
<accession>A0A9X1QNI8</accession>
<name>A0A9X1QNI8_9SPHN</name>
<gene>
    <name evidence="7" type="ORF">LVY65_11895</name>
</gene>
<evidence type="ECO:0000259" key="6">
    <source>
        <dbReference type="PROSITE" id="PS50801"/>
    </source>
</evidence>
<feature type="transmembrane region" description="Helical" evidence="5">
    <location>
        <begin position="24"/>
        <end position="45"/>
    </location>
</feature>
<dbReference type="InterPro" id="IPR001902">
    <property type="entry name" value="SLC26A/SulP_fam"/>
</dbReference>
<dbReference type="InterPro" id="IPR011547">
    <property type="entry name" value="SLC26A/SulP_dom"/>
</dbReference>
<dbReference type="Pfam" id="PF00916">
    <property type="entry name" value="Sulfate_transp"/>
    <property type="match status" value="1"/>
</dbReference>
<feature type="transmembrane region" description="Helical" evidence="5">
    <location>
        <begin position="103"/>
        <end position="123"/>
    </location>
</feature>
<sequence>MAARWMAGFASIAELPRSAIPREIGAGISVAAVAIPIGLAYAKLTGVPTEIGLYASIVPTAAYALFGPSSRYLIVGPDTATCLLLGTAVTQLGVIALDARAPVVAGLSLLVGIACLAAAMLRLGFIANLISRPVLVGYLAGVSLTLLVTQLPSVSRVDIHSPGLFRPFIELGWRAAEIHWPTLSLAAALLILLRLLKRYVPRIPGPAVAIVLAILLSEVLDLPSAGFATIGAIPSGLPSPRLPSFAGDPAQLALSVAGLLVVSFSSGILTARAFGQKIDADSNPNRELAGFGAADVAAGLFQGFAVTGADSRTAVAMASGGRSALVGLVAAATVALVVTLLTGPLAALPEAALGAILVSAAVDLFDGKAFRRLAKIDRHELAFALVATVGVIWIGVLQGVFIAVAMTLVHLLRLATRPLDSVMGLDPERGDLVTLSRNPSAEVPDRIVVYLFEASLIFLNAHYFLERAIQVLRSRPDAKWLVLDTSAMMNADTGAVDAMEDLKHRLDAEGVGLLLGGGHGHFREILERSGLAELIGRDRIFDTPAQALAAAEAMRDQLRSN</sequence>
<dbReference type="PROSITE" id="PS50801">
    <property type="entry name" value="STAS"/>
    <property type="match status" value="1"/>
</dbReference>
<proteinExistence type="predicted"/>
<evidence type="ECO:0000256" key="1">
    <source>
        <dbReference type="ARBA" id="ARBA00004141"/>
    </source>
</evidence>
<dbReference type="GO" id="GO:0055085">
    <property type="term" value="P:transmembrane transport"/>
    <property type="evidence" value="ECO:0007669"/>
    <property type="project" value="InterPro"/>
</dbReference>
<comment type="caution">
    <text evidence="7">The sequence shown here is derived from an EMBL/GenBank/DDBJ whole genome shotgun (WGS) entry which is preliminary data.</text>
</comment>
<feature type="transmembrane region" description="Helical" evidence="5">
    <location>
        <begin position="51"/>
        <end position="68"/>
    </location>
</feature>
<reference evidence="7" key="1">
    <citation type="submission" date="2022-01" db="EMBL/GenBank/DDBJ databases">
        <authorList>
            <person name="Jo J.-H."/>
            <person name="Im W.-T."/>
        </authorList>
    </citation>
    <scope>NUCLEOTIDE SEQUENCE</scope>
    <source>
        <strain evidence="7">G124</strain>
    </source>
</reference>
<dbReference type="InterPro" id="IPR036513">
    <property type="entry name" value="STAS_dom_sf"/>
</dbReference>
<evidence type="ECO:0000256" key="2">
    <source>
        <dbReference type="ARBA" id="ARBA00022692"/>
    </source>
</evidence>
<feature type="transmembrane region" description="Helical" evidence="5">
    <location>
        <begin position="253"/>
        <end position="274"/>
    </location>
</feature>
<evidence type="ECO:0000313" key="7">
    <source>
        <dbReference type="EMBL" id="MCF2515759.1"/>
    </source>
</evidence>
<feature type="domain" description="STAS" evidence="6">
    <location>
        <begin position="437"/>
        <end position="551"/>
    </location>
</feature>
<protein>
    <submittedName>
        <fullName evidence="7">SulP family inorganic anion transporter</fullName>
    </submittedName>
</protein>
<feature type="transmembrane region" description="Helical" evidence="5">
    <location>
        <begin position="351"/>
        <end position="370"/>
    </location>
</feature>
<evidence type="ECO:0000256" key="5">
    <source>
        <dbReference type="SAM" id="Phobius"/>
    </source>
</evidence>
<feature type="transmembrane region" description="Helical" evidence="5">
    <location>
        <begin position="80"/>
        <end position="97"/>
    </location>
</feature>
<keyword evidence="3 5" id="KW-1133">Transmembrane helix</keyword>
<dbReference type="EMBL" id="JAKFGM010000003">
    <property type="protein sequence ID" value="MCF2515759.1"/>
    <property type="molecule type" value="Genomic_DNA"/>
</dbReference>
<dbReference type="SUPFAM" id="SSF52091">
    <property type="entry name" value="SpoIIaa-like"/>
    <property type="match status" value="1"/>
</dbReference>
<comment type="subcellular location">
    <subcellularLocation>
        <location evidence="1">Membrane</location>
        <topology evidence="1">Multi-pass membrane protein</topology>
    </subcellularLocation>
</comment>
<dbReference type="CDD" id="cd07042">
    <property type="entry name" value="STAS_SulP_like_sulfate_transporter"/>
    <property type="match status" value="1"/>
</dbReference>
<dbReference type="PANTHER" id="PTHR11814">
    <property type="entry name" value="SULFATE TRANSPORTER"/>
    <property type="match status" value="1"/>
</dbReference>
<keyword evidence="8" id="KW-1185">Reference proteome</keyword>
<feature type="transmembrane region" description="Helical" evidence="5">
    <location>
        <begin position="382"/>
        <end position="412"/>
    </location>
</feature>
<feature type="transmembrane region" description="Helical" evidence="5">
    <location>
        <begin position="208"/>
        <end position="233"/>
    </location>
</feature>
<organism evidence="7 8">
    <name type="scientific">Sphingomonas cremea</name>
    <dbReference type="NCBI Taxonomy" id="2904799"/>
    <lineage>
        <taxon>Bacteria</taxon>
        <taxon>Pseudomonadati</taxon>
        <taxon>Pseudomonadota</taxon>
        <taxon>Alphaproteobacteria</taxon>
        <taxon>Sphingomonadales</taxon>
        <taxon>Sphingomonadaceae</taxon>
        <taxon>Sphingomonas</taxon>
    </lineage>
</organism>
<evidence type="ECO:0000313" key="8">
    <source>
        <dbReference type="Proteomes" id="UP001139410"/>
    </source>
</evidence>
<feature type="transmembrane region" description="Helical" evidence="5">
    <location>
        <begin position="135"/>
        <end position="154"/>
    </location>
</feature>
<dbReference type="Gene3D" id="3.30.750.24">
    <property type="entry name" value="STAS domain"/>
    <property type="match status" value="1"/>
</dbReference>
<evidence type="ECO:0000256" key="4">
    <source>
        <dbReference type="ARBA" id="ARBA00023136"/>
    </source>
</evidence>
<dbReference type="AlphaFoldDB" id="A0A9X1QNI8"/>
<dbReference type="Pfam" id="PF01740">
    <property type="entry name" value="STAS"/>
    <property type="match status" value="1"/>
</dbReference>
<keyword evidence="2 5" id="KW-0812">Transmembrane</keyword>